<dbReference type="InterPro" id="IPR003890">
    <property type="entry name" value="MIF4G-like_typ-3"/>
</dbReference>
<evidence type="ECO:0000256" key="4">
    <source>
        <dbReference type="ARBA" id="ARBA00022737"/>
    </source>
</evidence>
<feature type="domain" description="MIF4G" evidence="13">
    <location>
        <begin position="568"/>
        <end position="757"/>
    </location>
</feature>
<dbReference type="FunFam" id="4.10.80.160:FF:000002">
    <property type="entry name" value="Putative regulator of nonsense transcripts 2"/>
    <property type="match status" value="1"/>
</dbReference>
<feature type="region of interest" description="Disordered" evidence="12">
    <location>
        <begin position="1248"/>
        <end position="1294"/>
    </location>
</feature>
<dbReference type="GO" id="GO:0000184">
    <property type="term" value="P:nuclear-transcribed mRNA catabolic process, nonsense-mediated decay"/>
    <property type="evidence" value="ECO:0007669"/>
    <property type="project" value="UniProtKB-KW"/>
</dbReference>
<feature type="compositionally biased region" description="Basic and acidic residues" evidence="12">
    <location>
        <begin position="13"/>
        <end position="40"/>
    </location>
</feature>
<evidence type="ECO:0000256" key="10">
    <source>
        <dbReference type="ARBA" id="ARBA00080859"/>
    </source>
</evidence>
<evidence type="ECO:0000259" key="13">
    <source>
        <dbReference type="SMART" id="SM00543"/>
    </source>
</evidence>
<dbReference type="InterPro" id="IPR016024">
    <property type="entry name" value="ARM-type_fold"/>
</dbReference>
<feature type="domain" description="MIF4G" evidence="13">
    <location>
        <begin position="772"/>
        <end position="994"/>
    </location>
</feature>
<dbReference type="Gene3D" id="1.25.40.180">
    <property type="match status" value="3"/>
</dbReference>
<feature type="region of interest" description="Disordered" evidence="12">
    <location>
        <begin position="1030"/>
        <end position="1102"/>
    </location>
</feature>
<proteinExistence type="predicted"/>
<dbReference type="Pfam" id="PF02854">
    <property type="entry name" value="MIF4G"/>
    <property type="match status" value="3"/>
</dbReference>
<dbReference type="PANTHER" id="PTHR12839:SF7">
    <property type="entry name" value="REGULATOR OF NONSENSE TRANSCRIPTS 2"/>
    <property type="match status" value="1"/>
</dbReference>
<dbReference type="InterPro" id="IPR007193">
    <property type="entry name" value="Upf2/Nmd2_C"/>
</dbReference>
<accession>A0A4D5RB73</accession>
<evidence type="ECO:0000256" key="8">
    <source>
        <dbReference type="ARBA" id="ARBA00059351"/>
    </source>
</evidence>
<dbReference type="FunFam" id="1.25.40.180:FF:000023">
    <property type="entry name" value="regulator of nonsense transcripts 2 isoform X1"/>
    <property type="match status" value="1"/>
</dbReference>
<evidence type="ECO:0000256" key="3">
    <source>
        <dbReference type="ARBA" id="ARBA00022553"/>
    </source>
</evidence>
<keyword evidence="2" id="KW-0963">Cytoplasm</keyword>
<reference evidence="14" key="1">
    <citation type="journal article" date="2018" name="Toxicon">
        <title>Venom-gland transcriptomics and venom proteomics of the giant Florida blue centipede, Scolopendra viridis.</title>
        <authorList>
            <person name="Ward M.J."/>
            <person name="Rokyta D.R."/>
        </authorList>
    </citation>
    <scope>NUCLEOTIDE SEQUENCE</scope>
    <source>
        <tissue evidence="14">Venom gland</tissue>
    </source>
</reference>
<feature type="coiled-coil region" evidence="11">
    <location>
        <begin position="994"/>
        <end position="1021"/>
    </location>
</feature>
<dbReference type="Pfam" id="PF04050">
    <property type="entry name" value="Upf2"/>
    <property type="match status" value="1"/>
</dbReference>
<comment type="function">
    <text evidence="8">Involved in nonsense-mediated decay (NMD) of mRNAs containing premature stop codons by associating with the nuclear exon junction complex (EJC). Recruited by UPF3B associated with the EJC core at the cytoplasmic side of the nuclear envelope and the subsequent formation of an UPF1-UPF2-UPF3 surveillance complex (including UPF1 bound to release factors at the stalled ribosome) is believed to activate NMD. In cooperation with UPF3B stimulates both ATPase and RNA helicase activities of UPF1. Binds spliced mRNA.</text>
</comment>
<dbReference type="SUPFAM" id="SSF48371">
    <property type="entry name" value="ARM repeat"/>
    <property type="match status" value="3"/>
</dbReference>
<feature type="region of interest" description="Disordered" evidence="12">
    <location>
        <begin position="1"/>
        <end position="48"/>
    </location>
</feature>
<dbReference type="InterPro" id="IPR039762">
    <property type="entry name" value="Nmd2/UPF2"/>
</dbReference>
<dbReference type="FunFam" id="1.25.40.180:FF:000014">
    <property type="entry name" value="Putative regulator of nonsense transcripts 2"/>
    <property type="match status" value="1"/>
</dbReference>
<dbReference type="GO" id="GO:0003723">
    <property type="term" value="F:RNA binding"/>
    <property type="evidence" value="ECO:0007669"/>
    <property type="project" value="UniProtKB-KW"/>
</dbReference>
<feature type="region of interest" description="Disordered" evidence="12">
    <location>
        <begin position="513"/>
        <end position="557"/>
    </location>
</feature>
<evidence type="ECO:0000313" key="14">
    <source>
        <dbReference type="EMBL" id="MIC89028.1"/>
    </source>
</evidence>
<name>A0A4D5RB73_SCOVI</name>
<organism evidence="14">
    <name type="scientific">Scolopendra viridis</name>
    <name type="common">Giant centipede</name>
    <dbReference type="NCBI Taxonomy" id="118503"/>
    <lineage>
        <taxon>Eukaryota</taxon>
        <taxon>Metazoa</taxon>
        <taxon>Ecdysozoa</taxon>
        <taxon>Arthropoda</taxon>
        <taxon>Myriapoda</taxon>
        <taxon>Chilopoda</taxon>
        <taxon>Pleurostigmophora</taxon>
        <taxon>Scolopendromorpha</taxon>
        <taxon>Scolopendridae</taxon>
        <taxon>Scolopendra</taxon>
    </lineage>
</organism>
<evidence type="ECO:0000256" key="11">
    <source>
        <dbReference type="SAM" id="Coils"/>
    </source>
</evidence>
<protein>
    <recommendedName>
        <fullName evidence="9">Regulator of nonsense transcripts 2</fullName>
    </recommendedName>
    <alternativeName>
        <fullName evidence="10">Up-frameshift suppressor 2 homolog</fullName>
    </alternativeName>
</protein>
<evidence type="ECO:0000256" key="7">
    <source>
        <dbReference type="ARBA" id="ARBA00023161"/>
    </source>
</evidence>
<dbReference type="Gene3D" id="4.10.80.160">
    <property type="match status" value="1"/>
</dbReference>
<dbReference type="GO" id="GO:0035145">
    <property type="term" value="C:exon-exon junction complex"/>
    <property type="evidence" value="ECO:0007669"/>
    <property type="project" value="TreeGrafter"/>
</dbReference>
<feature type="compositionally biased region" description="Acidic residues" evidence="12">
    <location>
        <begin position="538"/>
        <end position="556"/>
    </location>
</feature>
<evidence type="ECO:0000256" key="5">
    <source>
        <dbReference type="ARBA" id="ARBA00022884"/>
    </source>
</evidence>
<dbReference type="Gene3D" id="6.10.250.770">
    <property type="match status" value="1"/>
</dbReference>
<keyword evidence="3" id="KW-0597">Phosphoprotein</keyword>
<keyword evidence="7" id="KW-0866">Nonsense-mediated mRNA decay</keyword>
<evidence type="ECO:0000256" key="9">
    <source>
        <dbReference type="ARBA" id="ARBA00068726"/>
    </source>
</evidence>
<dbReference type="GO" id="GO:0005829">
    <property type="term" value="C:cytosol"/>
    <property type="evidence" value="ECO:0007669"/>
    <property type="project" value="UniProtKB-ARBA"/>
</dbReference>
<feature type="compositionally biased region" description="Acidic residues" evidence="12">
    <location>
        <begin position="1061"/>
        <end position="1087"/>
    </location>
</feature>
<dbReference type="EMBL" id="GGNE01000487">
    <property type="protein sequence ID" value="MIC89028.1"/>
    <property type="molecule type" value="Transcribed_RNA"/>
</dbReference>
<keyword evidence="4" id="KW-0677">Repeat</keyword>
<feature type="domain" description="MIF4G" evidence="13">
    <location>
        <begin position="173"/>
        <end position="369"/>
    </location>
</feature>
<keyword evidence="6 11" id="KW-0175">Coiled coil</keyword>
<dbReference type="GO" id="GO:0048471">
    <property type="term" value="C:perinuclear region of cytoplasm"/>
    <property type="evidence" value="ECO:0007669"/>
    <property type="project" value="UniProtKB-SubCell"/>
</dbReference>
<evidence type="ECO:0000256" key="12">
    <source>
        <dbReference type="SAM" id="MobiDB-lite"/>
    </source>
</evidence>
<dbReference type="SMART" id="SM00543">
    <property type="entry name" value="MIF4G"/>
    <property type="match status" value="3"/>
</dbReference>
<comment type="subcellular location">
    <subcellularLocation>
        <location evidence="1">Cytoplasm</location>
        <location evidence="1">Perinuclear region</location>
    </subcellularLocation>
</comment>
<keyword evidence="5" id="KW-0694">RNA-binding</keyword>
<feature type="compositionally biased region" description="Basic and acidic residues" evidence="12">
    <location>
        <begin position="521"/>
        <end position="537"/>
    </location>
</feature>
<evidence type="ECO:0000256" key="2">
    <source>
        <dbReference type="ARBA" id="ARBA00022490"/>
    </source>
</evidence>
<evidence type="ECO:0000256" key="1">
    <source>
        <dbReference type="ARBA" id="ARBA00004556"/>
    </source>
</evidence>
<dbReference type="PANTHER" id="PTHR12839">
    <property type="entry name" value="NONSENSE-MEDIATED MRNA DECAY PROTEIN 2 UP-FRAMESHIFT SUPPRESSOR 2"/>
    <property type="match status" value="1"/>
</dbReference>
<evidence type="ECO:0000256" key="6">
    <source>
        <dbReference type="ARBA" id="ARBA00023054"/>
    </source>
</evidence>
<sequence length="1294" mass="149847">MSSNLCETNLGKGDAEMIFKDPNAEKKGKSWKREREERGRRQQQQIQNQMEGWSAFIPKESCMENQNEVPCPAKENNPIGDGTCAFEVTEEIPSGAKESSPSVETINTEDDEIVPKSIEEEQNVEEEERKYLEVYMFEAQERLAVKAETRIINQQATNNRPEESFFSKLDSSLKKNTAFIKRLKNFTEAQKESLIRDMSTLNLTKYIGEAAAAIVEAKLKMTDVNCGVQICSLLHQRYAEFSPMLLEHWQKVLSFKKDEKIGNPSKLRVDLRFYAELVSSGVFTHKEGLPLLGNLLTVLTTSDKEEHNNLNIILSFCKHCGEDYAGLIPRRIRLLAEQFGVDVPRSEVLTMERQKNVRTLLRDYYQSLCKHLIKDHKEIQTMERQNRKILHTKGELNNERKEKYEAALAAYQKLLNNTQQFADIIDEDMPELPQDDANKQESEMGTLDIHNRFKNNEFQFDVDTSLWEDEDTRSFYENLPDLKSFIPGILFKDSVQSISSDMLQDKMLEEDMDDIESPDADSERKIDESDHGKKEVSPEVEDVLPPEIEDVEDEPENTSNAANKILLESFLNNIQNCINRELIDKAAIDFCMNLNTKPNRRKLVKTLFLVPRTRLDLLPFYARLVATLHPCMPDVATDLASTLKQDLKYHVRKKDQINIESKVKIVRFIGELVKFKMFPKADALQCLKLLLFDFTHHHIEMACNLLETCGRFLFRSSDSHHRTKYFLEQMMRKKTVLALDSRYVTMIENAYYYCNPPEAPQSVKKDRPPMHEYIRRLLYKDLSKNNTEKILRQMRKLNWDDADTAFYATKCLTAIWNVKYYNIRCVANLLAGLVAHQVYRGLPMDGTENVGPQVVDGILEDIRLGMEINHPKYNQRRVSAVRYLGELYNYRMVESAVIFKTLYSFITFGVNIEGYSELDPPDHLFRLRLTCILLDTCGQYFNSGSSKKKLDCFLTYFQRYYWQKKSCDVWNEENPFPVTMDFMLKDTVIALRPKLKLFESMEEAQKAIEDLEKEIMIKLMEIIPSLKLKDQDSLQSESQDGLETIKETDEGQQTNILLDDDHGDDDDHSMEESITEADGEGEDDVEMTGESQSQPLDHDYQENDLESEYPLDSEGDTETGDNVKVLSGGPKHMQCQEDEDFMTAFDKMLSENIQHRSQEAVKPPKVDISVPMHIKGNTNKKVQELPRSDEHSTVNFVLMTRKGNKQQYKNLEVPVTSELAQNLRDKEEAERAEKERVKKLVLDISERQEEEDYQEMLATQQRPAVMNPNRERRQKYQHPKGAPDADLIFGNKKR</sequence>
<dbReference type="FunFam" id="1.25.40.180:FF:000015">
    <property type="entry name" value="regulator of nonsense transcripts 2 isoform X1"/>
    <property type="match status" value="1"/>
</dbReference>